<dbReference type="Gene3D" id="3.40.190.10">
    <property type="entry name" value="Periplasmic binding protein-like II"/>
    <property type="match status" value="2"/>
</dbReference>
<evidence type="ECO:0000313" key="4">
    <source>
        <dbReference type="EMBL" id="CUI01066.1"/>
    </source>
</evidence>
<evidence type="ECO:0000313" key="5">
    <source>
        <dbReference type="Proteomes" id="UP000051326"/>
    </source>
</evidence>
<sequence>MKAIDPARYLKTGLGCVLAAFLFAAAARAETVLTFCYDPYPPYTLGTSSIPSSGLKVDLLDAVMERIDGLSAVTVLLPWQRCLAQAKSGEADGILPLYKSPEREAFLAFTEPAFQQTNTLWYNQGRFPDGLAWGAGYAGVSHLRLGMVNGSVIDPEMEAAFSARNRIVKSGDAAGLMQMLLFGQLDLIAIDDAVGRYHVGLNGWQERIAAAGKPVSSRMSHFGLSRASGAAAYLEEFDRAIRELKAEGEIGRILHSRNYSH</sequence>
<accession>A0A0N7M502</accession>
<dbReference type="SUPFAM" id="SSF53850">
    <property type="entry name" value="Periplasmic binding protein-like II"/>
    <property type="match status" value="1"/>
</dbReference>
<protein>
    <submittedName>
        <fullName evidence="4">Lysine-arginine-ornithine-binding periplasmic protein</fullName>
    </submittedName>
</protein>
<evidence type="ECO:0000259" key="3">
    <source>
        <dbReference type="Pfam" id="PF00497"/>
    </source>
</evidence>
<dbReference type="InterPro" id="IPR001638">
    <property type="entry name" value="Solute-binding_3/MltF_N"/>
</dbReference>
<evidence type="ECO:0000256" key="2">
    <source>
        <dbReference type="SAM" id="SignalP"/>
    </source>
</evidence>
<proteinExistence type="predicted"/>
<feature type="chain" id="PRO_5006015883" evidence="2">
    <location>
        <begin position="30"/>
        <end position="261"/>
    </location>
</feature>
<gene>
    <name evidence="4" type="ORF">PHA8399_03207</name>
</gene>
<dbReference type="STRING" id="1396826.PHA8399_03207"/>
<feature type="domain" description="Solute-binding protein family 3/N-terminal" evidence="3">
    <location>
        <begin position="35"/>
        <end position="254"/>
    </location>
</feature>
<dbReference type="PANTHER" id="PTHR35936">
    <property type="entry name" value="MEMBRANE-BOUND LYTIC MUREIN TRANSGLYCOSYLASE F"/>
    <property type="match status" value="1"/>
</dbReference>
<reference evidence="4 5" key="1">
    <citation type="submission" date="2015-09" db="EMBL/GenBank/DDBJ databases">
        <authorList>
            <consortium name="Swine Surveillance"/>
        </authorList>
    </citation>
    <scope>NUCLEOTIDE SEQUENCE [LARGE SCALE GENOMIC DNA]</scope>
    <source>
        <strain evidence="4 5">CECT 8399</strain>
    </source>
</reference>
<organism evidence="4 5">
    <name type="scientific">Leisingera aquaemixtae</name>
    <dbReference type="NCBI Taxonomy" id="1396826"/>
    <lineage>
        <taxon>Bacteria</taxon>
        <taxon>Pseudomonadati</taxon>
        <taxon>Pseudomonadota</taxon>
        <taxon>Alphaproteobacteria</taxon>
        <taxon>Rhodobacterales</taxon>
        <taxon>Roseobacteraceae</taxon>
        <taxon>Leisingera</taxon>
    </lineage>
</organism>
<dbReference type="Proteomes" id="UP000051326">
    <property type="component" value="Unassembled WGS sequence"/>
</dbReference>
<keyword evidence="1 2" id="KW-0732">Signal</keyword>
<name>A0A0N7M502_9RHOB</name>
<evidence type="ECO:0000256" key="1">
    <source>
        <dbReference type="ARBA" id="ARBA00022729"/>
    </source>
</evidence>
<dbReference type="EMBL" id="CYSR01000030">
    <property type="protein sequence ID" value="CUI01066.1"/>
    <property type="molecule type" value="Genomic_DNA"/>
</dbReference>
<feature type="signal peptide" evidence="2">
    <location>
        <begin position="1"/>
        <end position="29"/>
    </location>
</feature>
<dbReference type="AlphaFoldDB" id="A0A0N7M502"/>
<dbReference type="PANTHER" id="PTHR35936:SF35">
    <property type="entry name" value="L-CYSTINE-BINDING PROTEIN TCYJ"/>
    <property type="match status" value="1"/>
</dbReference>
<dbReference type="Pfam" id="PF00497">
    <property type="entry name" value="SBP_bac_3"/>
    <property type="match status" value="1"/>
</dbReference>